<feature type="transmembrane region" description="Helical" evidence="5">
    <location>
        <begin position="180"/>
        <end position="197"/>
    </location>
</feature>
<comment type="caution">
    <text evidence="7">The sequence shown here is derived from an EMBL/GenBank/DDBJ whole genome shotgun (WGS) entry which is preliminary data.</text>
</comment>
<feature type="transmembrane region" description="Helical" evidence="5">
    <location>
        <begin position="298"/>
        <end position="318"/>
    </location>
</feature>
<organism evidence="7 8">
    <name type="scientific">Allacma fusca</name>
    <dbReference type="NCBI Taxonomy" id="39272"/>
    <lineage>
        <taxon>Eukaryota</taxon>
        <taxon>Metazoa</taxon>
        <taxon>Ecdysozoa</taxon>
        <taxon>Arthropoda</taxon>
        <taxon>Hexapoda</taxon>
        <taxon>Collembola</taxon>
        <taxon>Symphypleona</taxon>
        <taxon>Sminthuridae</taxon>
        <taxon>Allacma</taxon>
    </lineage>
</organism>
<keyword evidence="2 5" id="KW-0812">Transmembrane</keyword>
<dbReference type="AlphaFoldDB" id="A0A8J2KIX6"/>
<evidence type="ECO:0000256" key="2">
    <source>
        <dbReference type="ARBA" id="ARBA00022692"/>
    </source>
</evidence>
<feature type="transmembrane region" description="Helical" evidence="5">
    <location>
        <begin position="73"/>
        <end position="93"/>
    </location>
</feature>
<dbReference type="EMBL" id="CAJVCH010326909">
    <property type="protein sequence ID" value="CAG7786816.1"/>
    <property type="molecule type" value="Genomic_DNA"/>
</dbReference>
<evidence type="ECO:0000313" key="8">
    <source>
        <dbReference type="Proteomes" id="UP000708208"/>
    </source>
</evidence>
<protein>
    <recommendedName>
        <fullName evidence="6">EamA domain-containing protein</fullName>
    </recommendedName>
</protein>
<dbReference type="InterPro" id="IPR000620">
    <property type="entry name" value="EamA_dom"/>
</dbReference>
<dbReference type="OrthoDB" id="306876at2759"/>
<feature type="transmembrane region" description="Helical" evidence="5">
    <location>
        <begin position="204"/>
        <end position="224"/>
    </location>
</feature>
<keyword evidence="3 5" id="KW-1133">Transmembrane helix</keyword>
<evidence type="ECO:0000256" key="1">
    <source>
        <dbReference type="ARBA" id="ARBA00004141"/>
    </source>
</evidence>
<comment type="subcellular location">
    <subcellularLocation>
        <location evidence="1">Membrane</location>
        <topology evidence="1">Multi-pass membrane protein</topology>
    </subcellularLocation>
</comment>
<keyword evidence="4 5" id="KW-0472">Membrane</keyword>
<reference evidence="7" key="1">
    <citation type="submission" date="2021-06" db="EMBL/GenBank/DDBJ databases">
        <authorList>
            <person name="Hodson N. C."/>
            <person name="Mongue J. A."/>
            <person name="Jaron S. K."/>
        </authorList>
    </citation>
    <scope>NUCLEOTIDE SEQUENCE</scope>
</reference>
<name>A0A8J2KIX6_9HEXA</name>
<evidence type="ECO:0000256" key="5">
    <source>
        <dbReference type="SAM" id="Phobius"/>
    </source>
</evidence>
<keyword evidence="8" id="KW-1185">Reference proteome</keyword>
<dbReference type="PANTHER" id="PTHR22911">
    <property type="entry name" value="ACYL-MALONYL CONDENSING ENZYME-RELATED"/>
    <property type="match status" value="1"/>
</dbReference>
<accession>A0A8J2KIX6</accession>
<dbReference type="PANTHER" id="PTHR22911:SF6">
    <property type="entry name" value="SOLUTE CARRIER FAMILY 35 MEMBER G1"/>
    <property type="match status" value="1"/>
</dbReference>
<feature type="transmembrane region" description="Helical" evidence="5">
    <location>
        <begin position="147"/>
        <end position="168"/>
    </location>
</feature>
<evidence type="ECO:0000313" key="7">
    <source>
        <dbReference type="EMBL" id="CAG7786816.1"/>
    </source>
</evidence>
<sequence length="429" mass="47887">MLTLERLSTGPLFKADVKPDKTWVIKALGMDREKPIDIPRISPEHFNFKEKARIQGGENDHSGKSEKKGWKRFGGIIFGLSASFFFSLTIVMVKTLKNYHPFGLSPCLFAGTAFPAIPILFYYQFRGNSKVNVFETVWPLEKRAKRIILLMLMIRAILGSTSVFLRFYSLKYMSIADSSVISHSSPVFVVIIAHFTLKEKCGFVPLFVALVTCFGVFVIFRPPILTGSESFDSETLTGSILASCAMLINAFMFIVMRKLRQVHFTLMLVSFGLWGLAESLIIGGSMGVLQLPSNLQELLLTFGVMPATVFMGQISLVLALKFENAGPVSLLRTCDVVLSFLWQYIFLNVIPDGCSLVGAVIVILGVVVTALRKWVSTLGPEDSHRKKLSFFLLYHTGLGTFSSHVEVRSSARKIKNHRTIKSEEPVTEY</sequence>
<feature type="transmembrane region" description="Helical" evidence="5">
    <location>
        <begin position="236"/>
        <end position="255"/>
    </location>
</feature>
<feature type="domain" description="EamA" evidence="6">
    <location>
        <begin position="237"/>
        <end position="369"/>
    </location>
</feature>
<evidence type="ECO:0000256" key="3">
    <source>
        <dbReference type="ARBA" id="ARBA00022989"/>
    </source>
</evidence>
<dbReference type="GO" id="GO:0016020">
    <property type="term" value="C:membrane"/>
    <property type="evidence" value="ECO:0007669"/>
    <property type="project" value="UniProtKB-SubCell"/>
</dbReference>
<evidence type="ECO:0000259" key="6">
    <source>
        <dbReference type="Pfam" id="PF00892"/>
    </source>
</evidence>
<evidence type="ECO:0000256" key="4">
    <source>
        <dbReference type="ARBA" id="ARBA00023136"/>
    </source>
</evidence>
<feature type="domain" description="EamA" evidence="6">
    <location>
        <begin position="75"/>
        <end position="220"/>
    </location>
</feature>
<feature type="transmembrane region" description="Helical" evidence="5">
    <location>
        <begin position="262"/>
        <end position="286"/>
    </location>
</feature>
<gene>
    <name evidence="7" type="ORF">AFUS01_LOCUS25366</name>
</gene>
<feature type="transmembrane region" description="Helical" evidence="5">
    <location>
        <begin position="356"/>
        <end position="375"/>
    </location>
</feature>
<feature type="transmembrane region" description="Helical" evidence="5">
    <location>
        <begin position="99"/>
        <end position="123"/>
    </location>
</feature>
<dbReference type="Pfam" id="PF00892">
    <property type="entry name" value="EamA"/>
    <property type="match status" value="2"/>
</dbReference>
<dbReference type="Proteomes" id="UP000708208">
    <property type="component" value="Unassembled WGS sequence"/>
</dbReference>
<proteinExistence type="predicted"/>